<protein>
    <recommendedName>
        <fullName evidence="2">Pectate lyase domain-containing protein</fullName>
    </recommendedName>
</protein>
<dbReference type="PANTHER" id="PTHR31683:SF18">
    <property type="entry name" value="PECTATE LYASE 21-RELATED"/>
    <property type="match status" value="1"/>
</dbReference>
<dbReference type="InterPro" id="IPR011050">
    <property type="entry name" value="Pectin_lyase_fold/virulence"/>
</dbReference>
<reference evidence="4" key="1">
    <citation type="journal article" date="2019" name="Int. J. Syst. Evol. Microbiol.">
        <title>The Global Catalogue of Microorganisms (GCM) 10K type strain sequencing project: providing services to taxonomists for standard genome sequencing and annotation.</title>
        <authorList>
            <consortium name="The Broad Institute Genomics Platform"/>
            <consortium name="The Broad Institute Genome Sequencing Center for Infectious Disease"/>
            <person name="Wu L."/>
            <person name="Ma J."/>
        </authorList>
    </citation>
    <scope>NUCLEOTIDE SEQUENCE [LARGE SCALE GENOMIC DNA]</scope>
    <source>
        <strain evidence="4">JCM 18715</strain>
    </source>
</reference>
<feature type="domain" description="Pectate lyase" evidence="2">
    <location>
        <begin position="253"/>
        <end position="311"/>
    </location>
</feature>
<dbReference type="InterPro" id="IPR012334">
    <property type="entry name" value="Pectin_lyas_fold"/>
</dbReference>
<dbReference type="EMBL" id="BAABLD010000017">
    <property type="protein sequence ID" value="GAA5172249.1"/>
    <property type="molecule type" value="Genomic_DNA"/>
</dbReference>
<name>A0ABP9R699_9RHOO</name>
<evidence type="ECO:0000313" key="3">
    <source>
        <dbReference type="EMBL" id="GAA5172249.1"/>
    </source>
</evidence>
<dbReference type="InterPro" id="IPR045032">
    <property type="entry name" value="PEL"/>
</dbReference>
<dbReference type="Gene3D" id="2.160.20.10">
    <property type="entry name" value="Single-stranded right-handed beta-helix, Pectin lyase-like"/>
    <property type="match status" value="1"/>
</dbReference>
<keyword evidence="4" id="KW-1185">Reference proteome</keyword>
<dbReference type="Pfam" id="PF00544">
    <property type="entry name" value="Pectate_lyase_4"/>
    <property type="match status" value="2"/>
</dbReference>
<evidence type="ECO:0000256" key="1">
    <source>
        <dbReference type="ARBA" id="ARBA00023239"/>
    </source>
</evidence>
<dbReference type="SUPFAM" id="SSF51126">
    <property type="entry name" value="Pectin lyase-like"/>
    <property type="match status" value="1"/>
</dbReference>
<dbReference type="Proteomes" id="UP001500547">
    <property type="component" value="Unassembled WGS sequence"/>
</dbReference>
<dbReference type="PANTHER" id="PTHR31683">
    <property type="entry name" value="PECTATE LYASE 18-RELATED"/>
    <property type="match status" value="1"/>
</dbReference>
<dbReference type="InterPro" id="IPR002022">
    <property type="entry name" value="Pec_lyase"/>
</dbReference>
<accession>A0ABP9R699</accession>
<evidence type="ECO:0000313" key="4">
    <source>
        <dbReference type="Proteomes" id="UP001500547"/>
    </source>
</evidence>
<gene>
    <name evidence="3" type="ORF">GCM10025770_38120</name>
</gene>
<feature type="domain" description="Pectate lyase" evidence="2">
    <location>
        <begin position="105"/>
        <end position="194"/>
    </location>
</feature>
<sequence length="475" mass="51922">MPAGVTGGGVIPETDPGYRKVTTALELAQAIVAANKIDPGKTGRAYVIEIMNDLDLGWNEIGSAAQTLASTPFSKHANTPKLHPKLIASDVSNLQISPKKGGLTIFSANGATIRHSSWSIKATSNVIIRNLKFDELWEWDEDTKGDYDKNNWDFIVIGVGGGRVSHIWIDHCTFSNAYDGIIDTKGGTSNVTYSWNAYVGDDGVANAFNPTANLNSFVWQQINKLEENKDSYPLYSTLRNKMLLTPEQIVQVMQGTKKTMAIGELSKDVVNQMSSVTLHHNLYLNPVDRLPRSAGAQVHSYNNYADATNLLAAKRMRDAKFAAMSSADQAKFTSDNPYKFGPSLNGSISVEDGAMLVEKSVYIDVLWPLRNNQTNPADASYTGKILGLDLQYIFHNEDGTTYTERGDSTATGSRLGPFQDSRIKPFAWNTTHGGAPYTLPASAYDDPASLLPVIQAGVGAGRLTWAKENWLKVKY</sequence>
<evidence type="ECO:0000259" key="2">
    <source>
        <dbReference type="Pfam" id="PF00544"/>
    </source>
</evidence>
<comment type="caution">
    <text evidence="3">The sequence shown here is derived from an EMBL/GenBank/DDBJ whole genome shotgun (WGS) entry which is preliminary data.</text>
</comment>
<proteinExistence type="predicted"/>
<organism evidence="3 4">
    <name type="scientific">Viridibacterium curvum</name>
    <dbReference type="NCBI Taxonomy" id="1101404"/>
    <lineage>
        <taxon>Bacteria</taxon>
        <taxon>Pseudomonadati</taxon>
        <taxon>Pseudomonadota</taxon>
        <taxon>Betaproteobacteria</taxon>
        <taxon>Rhodocyclales</taxon>
        <taxon>Rhodocyclaceae</taxon>
        <taxon>Viridibacterium</taxon>
    </lineage>
</organism>
<keyword evidence="1" id="KW-0456">Lyase</keyword>